<accession>A0A395JLC8</accession>
<dbReference type="Gene3D" id="3.30.70.920">
    <property type="match status" value="1"/>
</dbReference>
<dbReference type="InterPro" id="IPR036388">
    <property type="entry name" value="WH-like_DNA-bd_sf"/>
</dbReference>
<dbReference type="InterPro" id="IPR000485">
    <property type="entry name" value="AsnC-type_HTH_dom"/>
</dbReference>
<dbReference type="PROSITE" id="PS50956">
    <property type="entry name" value="HTH_ASNC_2"/>
    <property type="match status" value="1"/>
</dbReference>
<dbReference type="RefSeq" id="WP_113954352.1">
    <property type="nucleotide sequence ID" value="NZ_QNRT01000002.1"/>
</dbReference>
<evidence type="ECO:0000256" key="1">
    <source>
        <dbReference type="ARBA" id="ARBA00023015"/>
    </source>
</evidence>
<evidence type="ECO:0000259" key="4">
    <source>
        <dbReference type="PROSITE" id="PS50956"/>
    </source>
</evidence>
<dbReference type="InterPro" id="IPR011008">
    <property type="entry name" value="Dimeric_a/b-barrel"/>
</dbReference>
<dbReference type="GO" id="GO:0043565">
    <property type="term" value="F:sequence-specific DNA binding"/>
    <property type="evidence" value="ECO:0007669"/>
    <property type="project" value="InterPro"/>
</dbReference>
<dbReference type="Pfam" id="PF13412">
    <property type="entry name" value="HTH_24"/>
    <property type="match status" value="1"/>
</dbReference>
<evidence type="ECO:0000313" key="5">
    <source>
        <dbReference type="EMBL" id="RBP51596.1"/>
    </source>
</evidence>
<protein>
    <submittedName>
        <fullName evidence="5">AsnC family transcriptional regulator</fullName>
    </submittedName>
</protein>
<dbReference type="InParanoid" id="A0A395JLC8"/>
<dbReference type="GO" id="GO:0043200">
    <property type="term" value="P:response to amino acid"/>
    <property type="evidence" value="ECO:0007669"/>
    <property type="project" value="TreeGrafter"/>
</dbReference>
<dbReference type="InterPro" id="IPR019887">
    <property type="entry name" value="Tscrpt_reg_AsnC/Lrp_C"/>
</dbReference>
<name>A0A395JLC8_9GAMM</name>
<dbReference type="AlphaFoldDB" id="A0A395JLC8"/>
<dbReference type="SUPFAM" id="SSF54909">
    <property type="entry name" value="Dimeric alpha+beta barrel"/>
    <property type="match status" value="1"/>
</dbReference>
<dbReference type="InterPro" id="IPR011991">
    <property type="entry name" value="ArsR-like_HTH"/>
</dbReference>
<dbReference type="Proteomes" id="UP000253083">
    <property type="component" value="Unassembled WGS sequence"/>
</dbReference>
<dbReference type="SMART" id="SM00344">
    <property type="entry name" value="HTH_ASNC"/>
    <property type="match status" value="1"/>
</dbReference>
<dbReference type="EMBL" id="QNRT01000002">
    <property type="protein sequence ID" value="RBP51596.1"/>
    <property type="molecule type" value="Genomic_DNA"/>
</dbReference>
<dbReference type="OrthoDB" id="166264at2"/>
<keyword evidence="2" id="KW-0238">DNA-binding</keyword>
<evidence type="ECO:0000313" key="6">
    <source>
        <dbReference type="Proteomes" id="UP000253083"/>
    </source>
</evidence>
<keyword evidence="6" id="KW-1185">Reference proteome</keyword>
<dbReference type="GO" id="GO:0005829">
    <property type="term" value="C:cytosol"/>
    <property type="evidence" value="ECO:0007669"/>
    <property type="project" value="TreeGrafter"/>
</dbReference>
<comment type="caution">
    <text evidence="5">The sequence shown here is derived from an EMBL/GenBank/DDBJ whole genome shotgun (WGS) entry which is preliminary data.</text>
</comment>
<dbReference type="Pfam" id="PF01037">
    <property type="entry name" value="AsnC_trans_reg"/>
    <property type="match status" value="1"/>
</dbReference>
<feature type="domain" description="HTH asnC-type" evidence="4">
    <location>
        <begin position="7"/>
        <end position="68"/>
    </location>
</feature>
<dbReference type="PRINTS" id="PR00033">
    <property type="entry name" value="HTHASNC"/>
</dbReference>
<dbReference type="GO" id="GO:0006355">
    <property type="term" value="P:regulation of DNA-templated transcription"/>
    <property type="evidence" value="ECO:0007669"/>
    <property type="project" value="UniProtKB-ARBA"/>
</dbReference>
<sequence>MTELSKINKIDLKILTILQKNARITNQQLAEQVHLSASACLSRVKRLESEGLLKRYLTEIDLEKLAPHVEAFAEVTLENHFPEDFERFDAAVQEIREVTDSYKISGAYDYLLKFVCTDVKSYNRTSEGILKSNIGIAKMNTLIILERTKDFSGYPLDILVDL</sequence>
<evidence type="ECO:0000256" key="2">
    <source>
        <dbReference type="ARBA" id="ARBA00023125"/>
    </source>
</evidence>
<dbReference type="SUPFAM" id="SSF46785">
    <property type="entry name" value="Winged helix' DNA-binding domain"/>
    <property type="match status" value="1"/>
</dbReference>
<proteinExistence type="predicted"/>
<keyword evidence="3" id="KW-0804">Transcription</keyword>
<dbReference type="PANTHER" id="PTHR30154:SF34">
    <property type="entry name" value="TRANSCRIPTIONAL REGULATOR AZLB"/>
    <property type="match status" value="1"/>
</dbReference>
<evidence type="ECO:0000256" key="3">
    <source>
        <dbReference type="ARBA" id="ARBA00023163"/>
    </source>
</evidence>
<reference evidence="5 6" key="1">
    <citation type="submission" date="2018-06" db="EMBL/GenBank/DDBJ databases">
        <title>Genomic Encyclopedia of Type Strains, Phase IV (KMG-IV): sequencing the most valuable type-strain genomes for metagenomic binning, comparative biology and taxonomic classification.</title>
        <authorList>
            <person name="Goeker M."/>
        </authorList>
    </citation>
    <scope>NUCLEOTIDE SEQUENCE [LARGE SCALE GENOMIC DNA]</scope>
    <source>
        <strain evidence="5 6">DSM 24032</strain>
    </source>
</reference>
<gene>
    <name evidence="5" type="ORF">DFR28_1021026</name>
</gene>
<dbReference type="PANTHER" id="PTHR30154">
    <property type="entry name" value="LEUCINE-RESPONSIVE REGULATORY PROTEIN"/>
    <property type="match status" value="1"/>
</dbReference>
<organism evidence="5 6">
    <name type="scientific">Arenicella xantha</name>
    <dbReference type="NCBI Taxonomy" id="644221"/>
    <lineage>
        <taxon>Bacteria</taxon>
        <taxon>Pseudomonadati</taxon>
        <taxon>Pseudomonadota</taxon>
        <taxon>Gammaproteobacteria</taxon>
        <taxon>Arenicellales</taxon>
        <taxon>Arenicellaceae</taxon>
        <taxon>Arenicella</taxon>
    </lineage>
</organism>
<dbReference type="CDD" id="cd00090">
    <property type="entry name" value="HTH_ARSR"/>
    <property type="match status" value="1"/>
</dbReference>
<keyword evidence="1" id="KW-0805">Transcription regulation</keyword>
<dbReference type="Gene3D" id="1.10.10.10">
    <property type="entry name" value="Winged helix-like DNA-binding domain superfamily/Winged helix DNA-binding domain"/>
    <property type="match status" value="1"/>
</dbReference>
<dbReference type="InterPro" id="IPR036390">
    <property type="entry name" value="WH_DNA-bd_sf"/>
</dbReference>
<dbReference type="InterPro" id="IPR019888">
    <property type="entry name" value="Tscrpt_reg_AsnC-like"/>
</dbReference>